<dbReference type="Proteomes" id="UP000192923">
    <property type="component" value="Unassembled WGS sequence"/>
</dbReference>
<name>A0A1Y6DB08_9GAMM</name>
<protein>
    <submittedName>
        <fullName evidence="1">Uncharacterized protein</fullName>
    </submittedName>
</protein>
<evidence type="ECO:0000313" key="2">
    <source>
        <dbReference type="EMBL" id="SMF97510.1"/>
    </source>
</evidence>
<evidence type="ECO:0000313" key="1">
    <source>
        <dbReference type="EMBL" id="SMF97324.1"/>
    </source>
</evidence>
<dbReference type="Pfam" id="PF19702">
    <property type="entry name" value="DUF6200"/>
    <property type="match status" value="1"/>
</dbReference>
<accession>A0A1Y6DB08</accession>
<sequence length="87" mass="9588">MTTQTSEQTLNAEDTAPGMIILDVGTQNAKRIKKLCKGKGKLLRKVDEAVDQLRDAGKVKRDAQVVLVVVRKEVGLFDSDDDDDDDD</sequence>
<reference evidence="1 3" key="1">
    <citation type="submission" date="2016-12" db="EMBL/GenBank/DDBJ databases">
        <authorList>
            <person name="Song W.-J."/>
            <person name="Kurnit D.M."/>
        </authorList>
    </citation>
    <scope>NUCLEOTIDE SEQUENCE [LARGE SCALE GENOMIC DNA]</scope>
    <source>
        <strain evidence="1 3">175</strain>
    </source>
</reference>
<gene>
    <name evidence="1" type="ORF">SAMN02949497_0344</name>
    <name evidence="2" type="ORF">SAMN02949497_0540</name>
</gene>
<dbReference type="EMBL" id="FXAM01000002">
    <property type="protein sequence ID" value="SMF97324.1"/>
    <property type="molecule type" value="Genomic_DNA"/>
</dbReference>
<keyword evidence="3" id="KW-1185">Reference proteome</keyword>
<evidence type="ECO:0000313" key="3">
    <source>
        <dbReference type="Proteomes" id="UP000192923"/>
    </source>
</evidence>
<dbReference type="RefSeq" id="WP_085216364.1">
    <property type="nucleotide sequence ID" value="NZ_FXAM01000002.1"/>
</dbReference>
<dbReference type="InterPro" id="IPR045680">
    <property type="entry name" value="DUF6200"/>
</dbReference>
<proteinExistence type="predicted"/>
<dbReference type="AlphaFoldDB" id="A0A1Y6DB08"/>
<dbReference type="EMBL" id="FXAM01000002">
    <property type="protein sequence ID" value="SMF97510.1"/>
    <property type="molecule type" value="Genomic_DNA"/>
</dbReference>
<organism evidence="1 3">
    <name type="scientific">Methylomagnum ishizawai</name>
    <dbReference type="NCBI Taxonomy" id="1760988"/>
    <lineage>
        <taxon>Bacteria</taxon>
        <taxon>Pseudomonadati</taxon>
        <taxon>Pseudomonadota</taxon>
        <taxon>Gammaproteobacteria</taxon>
        <taxon>Methylococcales</taxon>
        <taxon>Methylococcaceae</taxon>
        <taxon>Methylomagnum</taxon>
    </lineage>
</organism>